<evidence type="ECO:0000313" key="2">
    <source>
        <dbReference type="Proteomes" id="UP000789525"/>
    </source>
</evidence>
<name>A0ACA9Q8I4_9GLOM</name>
<dbReference type="EMBL" id="CAJVPT010044636">
    <property type="protein sequence ID" value="CAG8734698.1"/>
    <property type="molecule type" value="Genomic_DNA"/>
</dbReference>
<protein>
    <submittedName>
        <fullName evidence="1">9_t:CDS:1</fullName>
    </submittedName>
</protein>
<evidence type="ECO:0000313" key="1">
    <source>
        <dbReference type="EMBL" id="CAG8734698.1"/>
    </source>
</evidence>
<keyword evidence="2" id="KW-1185">Reference proteome</keyword>
<dbReference type="Proteomes" id="UP000789525">
    <property type="component" value="Unassembled WGS sequence"/>
</dbReference>
<gene>
    <name evidence="1" type="ORF">ACOLOM_LOCUS11837</name>
</gene>
<reference evidence="1" key="1">
    <citation type="submission" date="2021-06" db="EMBL/GenBank/DDBJ databases">
        <authorList>
            <person name="Kallberg Y."/>
            <person name="Tangrot J."/>
            <person name="Rosling A."/>
        </authorList>
    </citation>
    <scope>NUCLEOTIDE SEQUENCE</scope>
    <source>
        <strain evidence="1">CL356</strain>
    </source>
</reference>
<comment type="caution">
    <text evidence="1">The sequence shown here is derived from an EMBL/GenBank/DDBJ whole genome shotgun (WGS) entry which is preliminary data.</text>
</comment>
<organism evidence="1 2">
    <name type="scientific">Acaulospora colombiana</name>
    <dbReference type="NCBI Taxonomy" id="27376"/>
    <lineage>
        <taxon>Eukaryota</taxon>
        <taxon>Fungi</taxon>
        <taxon>Fungi incertae sedis</taxon>
        <taxon>Mucoromycota</taxon>
        <taxon>Glomeromycotina</taxon>
        <taxon>Glomeromycetes</taxon>
        <taxon>Diversisporales</taxon>
        <taxon>Acaulosporaceae</taxon>
        <taxon>Acaulospora</taxon>
    </lineage>
</organism>
<feature type="non-terminal residue" evidence="1">
    <location>
        <position position="1"/>
    </location>
</feature>
<accession>A0ACA9Q8I4</accession>
<sequence length="77" mass="8793">VGWWLLHDKTGGKRREVLRCVEGETGRKSLQSWELHNKMSLKIYEHIATEGEELGEACRPIASARQPPGPIQWPTRS</sequence>
<proteinExistence type="predicted"/>